<dbReference type="Pfam" id="PF00646">
    <property type="entry name" value="F-box"/>
    <property type="match status" value="1"/>
</dbReference>
<comment type="caution">
    <text evidence="2">The sequence shown here is derived from an EMBL/GenBank/DDBJ whole genome shotgun (WGS) entry which is preliminary data.</text>
</comment>
<feature type="domain" description="F-box" evidence="1">
    <location>
        <begin position="99"/>
        <end position="134"/>
    </location>
</feature>
<dbReference type="Proteomes" id="UP000078343">
    <property type="component" value="Unassembled WGS sequence"/>
</dbReference>
<name>A0A178ZST8_9EURO</name>
<proteinExistence type="predicted"/>
<dbReference type="GeneID" id="30008635"/>
<keyword evidence="3" id="KW-1185">Reference proteome</keyword>
<gene>
    <name evidence="2" type="ORF">AYL99_04466</name>
</gene>
<dbReference type="OrthoDB" id="4150370at2759"/>
<evidence type="ECO:0000259" key="1">
    <source>
        <dbReference type="Pfam" id="PF00646"/>
    </source>
</evidence>
<dbReference type="AlphaFoldDB" id="A0A178ZST8"/>
<dbReference type="EMBL" id="LVYI01000003">
    <property type="protein sequence ID" value="OAP62263.1"/>
    <property type="molecule type" value="Genomic_DNA"/>
</dbReference>
<evidence type="ECO:0000313" key="2">
    <source>
        <dbReference type="EMBL" id="OAP62263.1"/>
    </source>
</evidence>
<evidence type="ECO:0000313" key="3">
    <source>
        <dbReference type="Proteomes" id="UP000078343"/>
    </source>
</evidence>
<sequence length="261" mass="30208">MAPVLPNGEPQIWLTPPPFTPALCHSAAEHPRSAFPSRLNANDLPLWKREEVARGADPSRQKQFTITFQPSRPDPYDPFIIPDSILLHSPVSPQTQSKLLQLPPELLTDIFRKVNIPYFQICLALTCKTMARVAAQKNALSPWRGYRDKDGLFRLLERKNNFIPPHLKLCRACFRFMPTTRGNYWEQQMSALIFDGLSMNWYDLLEWFNGHNRFGTRCPWCVAYGYSSHSSEGKYNHQRAEEVLSVGERMHPELNRRMDKP</sequence>
<accession>A0A178ZST8</accession>
<reference evidence="2 3" key="1">
    <citation type="submission" date="2016-04" db="EMBL/GenBank/DDBJ databases">
        <title>Draft genome of Fonsecaea erecta CBS 125763.</title>
        <authorList>
            <person name="Weiss V.A."/>
            <person name="Vicente V.A."/>
            <person name="Raittz R.T."/>
            <person name="Moreno L.F."/>
            <person name="De Souza E.M."/>
            <person name="Pedrosa F.O."/>
            <person name="Steffens M.B."/>
            <person name="Faoro H."/>
            <person name="Tadra-Sfeir M.Z."/>
            <person name="Najafzadeh M.J."/>
            <person name="Felipe M.S."/>
            <person name="Teixeira M."/>
            <person name="Sun J."/>
            <person name="Xi L."/>
            <person name="Gomes R."/>
            <person name="De Azevedo C.M."/>
            <person name="Salgado C.G."/>
            <person name="Da Silva M.B."/>
            <person name="Nascimento M.F."/>
            <person name="Queiroz-Telles F."/>
            <person name="Attili D.S."/>
            <person name="Gorbushina A."/>
        </authorList>
    </citation>
    <scope>NUCLEOTIDE SEQUENCE [LARGE SCALE GENOMIC DNA]</scope>
    <source>
        <strain evidence="2 3">CBS 125763</strain>
    </source>
</reference>
<dbReference type="InterPro" id="IPR001810">
    <property type="entry name" value="F-box_dom"/>
</dbReference>
<dbReference type="RefSeq" id="XP_018695630.1">
    <property type="nucleotide sequence ID" value="XM_018835980.1"/>
</dbReference>
<protein>
    <recommendedName>
        <fullName evidence="1">F-box domain-containing protein</fullName>
    </recommendedName>
</protein>
<organism evidence="2 3">
    <name type="scientific">Fonsecaea erecta</name>
    <dbReference type="NCBI Taxonomy" id="1367422"/>
    <lineage>
        <taxon>Eukaryota</taxon>
        <taxon>Fungi</taxon>
        <taxon>Dikarya</taxon>
        <taxon>Ascomycota</taxon>
        <taxon>Pezizomycotina</taxon>
        <taxon>Eurotiomycetes</taxon>
        <taxon>Chaetothyriomycetidae</taxon>
        <taxon>Chaetothyriales</taxon>
        <taxon>Herpotrichiellaceae</taxon>
        <taxon>Fonsecaea</taxon>
    </lineage>
</organism>